<dbReference type="AlphaFoldDB" id="A0A3N4YZY4"/>
<dbReference type="PANTHER" id="PTHR43646:SF6">
    <property type="entry name" value="PRE-MYCOFACTOCIN GLYCOSYLTRANSFERASE"/>
    <property type="match status" value="1"/>
</dbReference>
<gene>
    <name evidence="2" type="ORF">EDD32_0357</name>
</gene>
<dbReference type="PANTHER" id="PTHR43646">
    <property type="entry name" value="GLYCOSYLTRANSFERASE"/>
    <property type="match status" value="1"/>
</dbReference>
<reference evidence="2 3" key="1">
    <citation type="submission" date="2018-11" db="EMBL/GenBank/DDBJ databases">
        <title>Sequencing the genomes of 1000 actinobacteria strains.</title>
        <authorList>
            <person name="Klenk H.-P."/>
        </authorList>
    </citation>
    <scope>NUCLEOTIDE SEQUENCE [LARGE SCALE GENOMIC DNA]</scope>
    <source>
        <strain evidence="2 3">DSM 14418</strain>
    </source>
</reference>
<comment type="caution">
    <text evidence="2">The sequence shown here is derived from an EMBL/GenBank/DDBJ whole genome shotgun (WGS) entry which is preliminary data.</text>
</comment>
<dbReference type="Proteomes" id="UP000280726">
    <property type="component" value="Unassembled WGS sequence"/>
</dbReference>
<dbReference type="InterPro" id="IPR001173">
    <property type="entry name" value="Glyco_trans_2-like"/>
</dbReference>
<evidence type="ECO:0000259" key="1">
    <source>
        <dbReference type="Pfam" id="PF00535"/>
    </source>
</evidence>
<dbReference type="Pfam" id="PF00535">
    <property type="entry name" value="Glycos_transf_2"/>
    <property type="match status" value="1"/>
</dbReference>
<keyword evidence="2" id="KW-0808">Transferase</keyword>
<dbReference type="SUPFAM" id="SSF53448">
    <property type="entry name" value="Nucleotide-diphospho-sugar transferases"/>
    <property type="match status" value="1"/>
</dbReference>
<feature type="domain" description="Glycosyltransferase 2-like" evidence="1">
    <location>
        <begin position="7"/>
        <end position="111"/>
    </location>
</feature>
<evidence type="ECO:0000313" key="3">
    <source>
        <dbReference type="Proteomes" id="UP000280726"/>
    </source>
</evidence>
<name>A0A3N4YZY4_9MICO</name>
<evidence type="ECO:0000313" key="2">
    <source>
        <dbReference type="EMBL" id="RPF25943.1"/>
    </source>
</evidence>
<organism evidence="2 3">
    <name type="scientific">Georgenia muralis</name>
    <dbReference type="NCBI Taxonomy" id="154117"/>
    <lineage>
        <taxon>Bacteria</taxon>
        <taxon>Bacillati</taxon>
        <taxon>Actinomycetota</taxon>
        <taxon>Actinomycetes</taxon>
        <taxon>Micrococcales</taxon>
        <taxon>Bogoriellaceae</taxon>
        <taxon>Georgenia</taxon>
    </lineage>
</organism>
<sequence>MTTGLGVVIPAYQAERTLARAVASARACGAEEVVVVDDGSTDSTAALARSLGCTTLVQSNAGAAAARRAGVRACTAAVIVLLDADDELVPSGVARSLALLPSRGADCAGVGGVTLAVAPGGGERTMRARRRRVRLDDLLRDGFAPGAPAAIVWRAPVLRAAVADAPPGLWPAYAEDYELTVRAVGSGHLEFHDEVSARYTLAGGKSTHDPMRSIAASEAIRLHYAGVHAVPVHPRPPRALRARVLLREAMNLRAGGPRTHPRYGALILRAAAADPGLVAAMTARKVRDGLSRRRRRAAR</sequence>
<dbReference type="EMBL" id="RKRA01000001">
    <property type="protein sequence ID" value="RPF25943.1"/>
    <property type="molecule type" value="Genomic_DNA"/>
</dbReference>
<protein>
    <submittedName>
        <fullName evidence="2">Glycosyl transferase family 2</fullName>
    </submittedName>
</protein>
<dbReference type="CDD" id="cd00761">
    <property type="entry name" value="Glyco_tranf_GTA_type"/>
    <property type="match status" value="1"/>
</dbReference>
<proteinExistence type="predicted"/>
<accession>A0A3N4YZY4</accession>
<dbReference type="GO" id="GO:0016740">
    <property type="term" value="F:transferase activity"/>
    <property type="evidence" value="ECO:0007669"/>
    <property type="project" value="UniProtKB-KW"/>
</dbReference>
<keyword evidence="3" id="KW-1185">Reference proteome</keyword>
<dbReference type="Gene3D" id="3.90.550.10">
    <property type="entry name" value="Spore Coat Polysaccharide Biosynthesis Protein SpsA, Chain A"/>
    <property type="match status" value="1"/>
</dbReference>
<dbReference type="RefSeq" id="WP_170175160.1">
    <property type="nucleotide sequence ID" value="NZ_RKRA01000001.1"/>
</dbReference>
<dbReference type="InterPro" id="IPR029044">
    <property type="entry name" value="Nucleotide-diphossugar_trans"/>
</dbReference>